<dbReference type="Gene3D" id="3.30.1330.40">
    <property type="entry name" value="RutC-like"/>
    <property type="match status" value="1"/>
</dbReference>
<dbReference type="EMBL" id="JEMG01000001">
    <property type="protein sequence ID" value="EYC51591.1"/>
    <property type="molecule type" value="Genomic_DNA"/>
</dbReference>
<dbReference type="SUPFAM" id="SSF55298">
    <property type="entry name" value="YjgF-like"/>
    <property type="match status" value="1"/>
</dbReference>
<proteinExistence type="predicted"/>
<evidence type="ECO:0000313" key="2">
    <source>
        <dbReference type="Proteomes" id="UP000023268"/>
    </source>
</evidence>
<dbReference type="RefSeq" id="WP_051509704.1">
    <property type="nucleotide sequence ID" value="NZ_JEMG01000001.1"/>
</dbReference>
<dbReference type="OrthoDB" id="8587942at2"/>
<dbReference type="CDD" id="cd02199">
    <property type="entry name" value="YjgF_YER057c_UK114_like_1"/>
    <property type="match status" value="1"/>
</dbReference>
<comment type="caution">
    <text evidence="1">The sequence shown here is derived from an EMBL/GenBank/DDBJ whole genome shotgun (WGS) entry which is preliminary data.</text>
</comment>
<name>A0A016XIF0_9BURK</name>
<dbReference type="STRING" id="1458275.AZ34_11230"/>
<dbReference type="eggNOG" id="COG0251">
    <property type="taxonomic scope" value="Bacteria"/>
</dbReference>
<reference evidence="1 2" key="1">
    <citation type="submission" date="2014-02" db="EMBL/GenBank/DDBJ databases">
        <title>Draft Genome of Hylemonella gracilis isolated from the Niagara River.</title>
        <authorList>
            <person name="Pawlowski D.R."/>
            <person name="Koudelka G.B."/>
        </authorList>
    </citation>
    <scope>NUCLEOTIDE SEQUENCE [LARGE SCALE GENOMIC DNA]</scope>
    <source>
        <strain evidence="1 2">Niagara R</strain>
    </source>
</reference>
<evidence type="ECO:0000313" key="1">
    <source>
        <dbReference type="EMBL" id="EYC51591.1"/>
    </source>
</evidence>
<gene>
    <name evidence="1" type="ORF">AZ34_11230</name>
</gene>
<dbReference type="PANTHER" id="PTHR43760:SF1">
    <property type="entry name" value="ENDORIBONUCLEASE L-PSP_CHORISMATE MUTASE-LIKE DOMAIN-CONTAINING PROTEIN"/>
    <property type="match status" value="1"/>
</dbReference>
<dbReference type="Proteomes" id="UP000023268">
    <property type="component" value="Unassembled WGS sequence"/>
</dbReference>
<dbReference type="PANTHER" id="PTHR43760">
    <property type="entry name" value="ENDORIBONUCLEASE-RELATED"/>
    <property type="match status" value="1"/>
</dbReference>
<organism evidence="1 2">
    <name type="scientific">Hylemonella gracilis str. Niagara R</name>
    <dbReference type="NCBI Taxonomy" id="1458275"/>
    <lineage>
        <taxon>Bacteria</taxon>
        <taxon>Pseudomonadati</taxon>
        <taxon>Pseudomonadota</taxon>
        <taxon>Betaproteobacteria</taxon>
        <taxon>Burkholderiales</taxon>
        <taxon>Comamonadaceae</taxon>
        <taxon>Hylemonella</taxon>
    </lineage>
</organism>
<dbReference type="AlphaFoldDB" id="A0A016XIF0"/>
<dbReference type="InterPro" id="IPR006175">
    <property type="entry name" value="YjgF/YER057c/UK114"/>
</dbReference>
<protein>
    <submittedName>
        <fullName evidence="1">Endoribonuclease L-PSP</fullName>
    </submittedName>
</protein>
<sequence>MTHPDQAYEELASAHAFPINEAIKIGGQYVPVLRDGPLLYVSGQIPRIGDQVHFVGMVGSGPDAVIDLASARRAAAISTLRALTLVKAALGSLAAIRSVPRISVFVRSAPDFTQQSEVADGASEALYTVLGPRGVHTRTSVGVLQLPKGAAVEIDFVFGVE</sequence>
<dbReference type="InterPro" id="IPR035959">
    <property type="entry name" value="RutC-like_sf"/>
</dbReference>
<dbReference type="InterPro" id="IPR013813">
    <property type="entry name" value="Endoribo_LPSP/chorism_mut-like"/>
</dbReference>
<dbReference type="Pfam" id="PF01042">
    <property type="entry name" value="Ribonuc_L-PSP"/>
    <property type="match status" value="1"/>
</dbReference>
<accession>A0A016XIF0</accession>